<evidence type="ECO:0000256" key="3">
    <source>
        <dbReference type="ARBA" id="ARBA00023048"/>
    </source>
</evidence>
<comment type="caution">
    <text evidence="6">The sequence shown here is derived from an EMBL/GenBank/DDBJ whole genome shotgun (WGS) entry which is preliminary data.</text>
</comment>
<keyword evidence="2" id="KW-0044">Antibiotic</keyword>
<organism evidence="6 7">
    <name type="scientific">Photorhabdus asymbiotica</name>
    <dbReference type="NCBI Taxonomy" id="291112"/>
    <lineage>
        <taxon>Bacteria</taxon>
        <taxon>Pseudomonadati</taxon>
        <taxon>Pseudomonadota</taxon>
        <taxon>Gammaproteobacteria</taxon>
        <taxon>Enterobacterales</taxon>
        <taxon>Morganellaceae</taxon>
        <taxon>Photorhabdus</taxon>
    </lineage>
</organism>
<dbReference type="Gene3D" id="2.60.200.60">
    <property type="match status" value="1"/>
</dbReference>
<feature type="region of interest" description="Disordered" evidence="4">
    <location>
        <begin position="109"/>
        <end position="134"/>
    </location>
</feature>
<feature type="compositionally biased region" description="Pro residues" evidence="4">
    <location>
        <begin position="123"/>
        <end position="134"/>
    </location>
</feature>
<sequence length="557" mass="61282">MAIGYFLLVGDKTTCGGQIITGDHTMTFNGRATAREGDKVTCGKHPGTYMIVGGVSDVFDMGRKLAGTLDSVSTCPCRARFINSERDSYEKQEQPNHPATAPVNMAAQNVSSPVKEAESVQSGPPPVIKAPPPTPVFTKSCLRGKGCTDAGTDAEPADNFGRMGIYQVSSSPAPVTTPKPEPPPQGGKHSPKPDKPQDKKLPWYKRWLSDGKDKTEAAATAMAATARSAVAEGEALAMRYIGGSAISAGRWLVAPNPVTVGLMGLFYSPSLNQGEEDYLSEYQLRQIAEQFGKVPTRVRFRWIRDEESGRMTVQGYHVSPESGLDEVPVHVMRLNQTTGNYEFWEPGENRPTILWTPNEQEFKVPAHTGNEEPPFIPSQITVLPIPDKVGSDIESLPMPEEKDFRDYILVLPIPNMPPVYVYLSKPPVKLFEVDLYRNFAGRLRNGTHADHMPSAAAVKARLKALYPKLLPSELNSDSKNVSAIIIPEEVHKKLSQTYGGRNSAEQIERDSQDLRAALDRNFDAIKPSLKSYGATEVQLENARHRMHKLNEEQGLYK</sequence>
<feature type="domain" description="Pyosin/cloacin translocation" evidence="5">
    <location>
        <begin position="284"/>
        <end position="422"/>
    </location>
</feature>
<accession>A0ABX9ST90</accession>
<keyword evidence="1" id="KW-0929">Antimicrobial</keyword>
<dbReference type="Proteomes" id="UP000280955">
    <property type="component" value="Unassembled WGS sequence"/>
</dbReference>
<name>A0ABX9ST90_9GAMM</name>
<evidence type="ECO:0000256" key="1">
    <source>
        <dbReference type="ARBA" id="ARBA00022529"/>
    </source>
</evidence>
<dbReference type="Pfam" id="PF05488">
    <property type="entry name" value="PAAR_motif"/>
    <property type="match status" value="1"/>
</dbReference>
<evidence type="ECO:0000313" key="7">
    <source>
        <dbReference type="Proteomes" id="UP000280955"/>
    </source>
</evidence>
<dbReference type="RefSeq" id="WP_015833360.1">
    <property type="nucleotide sequence ID" value="NC_012962.1"/>
</dbReference>
<reference evidence="6 7" key="1">
    <citation type="submission" date="2018-10" db="EMBL/GenBank/DDBJ databases">
        <title>Genomic Encyclopedia of Archaeal and Bacterial Type Strains, Phase II (KMG-II): from individual species to whole genera.</title>
        <authorList>
            <person name="Goeker M."/>
        </authorList>
    </citation>
    <scope>NUCLEOTIDE SEQUENCE [LARGE SCALE GENOMIC DNA]</scope>
    <source>
        <strain evidence="6 7">DSM 15149</strain>
    </source>
</reference>
<evidence type="ECO:0000256" key="2">
    <source>
        <dbReference type="ARBA" id="ARBA00023022"/>
    </source>
</evidence>
<dbReference type="Pfam" id="PF06958">
    <property type="entry name" value="Pyocin_S"/>
    <property type="match status" value="1"/>
</dbReference>
<dbReference type="InterPro" id="IPR016128">
    <property type="entry name" value="Pyosin/cloacin_T_dom"/>
</dbReference>
<evidence type="ECO:0000259" key="5">
    <source>
        <dbReference type="Pfam" id="PF06958"/>
    </source>
</evidence>
<keyword evidence="7" id="KW-1185">Reference proteome</keyword>
<gene>
    <name evidence="6" type="ORF">BDD30_1070</name>
</gene>
<dbReference type="InterPro" id="IPR008727">
    <property type="entry name" value="PAAR_motif"/>
</dbReference>
<evidence type="ECO:0000313" key="6">
    <source>
        <dbReference type="EMBL" id="RKS66732.1"/>
    </source>
</evidence>
<feature type="compositionally biased region" description="Basic and acidic residues" evidence="4">
    <location>
        <begin position="191"/>
        <end position="202"/>
    </location>
</feature>
<evidence type="ECO:0000256" key="4">
    <source>
        <dbReference type="SAM" id="MobiDB-lite"/>
    </source>
</evidence>
<protein>
    <submittedName>
        <fullName evidence="6">PAAR motif-containing protein</fullName>
    </submittedName>
</protein>
<dbReference type="SUPFAM" id="SSF69369">
    <property type="entry name" value="Cloacin translocation domain"/>
    <property type="match status" value="1"/>
</dbReference>
<feature type="region of interest" description="Disordered" evidence="4">
    <location>
        <begin position="151"/>
        <end position="202"/>
    </location>
</feature>
<dbReference type="EMBL" id="RBLJ01000001">
    <property type="protein sequence ID" value="RKS66732.1"/>
    <property type="molecule type" value="Genomic_DNA"/>
</dbReference>
<proteinExistence type="predicted"/>
<keyword evidence="3" id="KW-0078">Bacteriocin</keyword>
<dbReference type="InterPro" id="IPR036302">
    <property type="entry name" value="Pyosin/cloacin_T_dom_sf"/>
</dbReference>
<feature type="compositionally biased region" description="Pro residues" evidence="4">
    <location>
        <begin position="175"/>
        <end position="185"/>
    </location>
</feature>
<dbReference type="CDD" id="cd14744">
    <property type="entry name" value="PAAR_CT_2"/>
    <property type="match status" value="1"/>
</dbReference>